<dbReference type="Proteomes" id="UP000009342">
    <property type="component" value="Unassembled WGS sequence"/>
</dbReference>
<organism evidence="1 2">
    <name type="scientific">Cronobacter dublinensis 1210</name>
    <dbReference type="NCBI Taxonomy" id="1208656"/>
    <lineage>
        <taxon>Bacteria</taxon>
        <taxon>Pseudomonadati</taxon>
        <taxon>Pseudomonadota</taxon>
        <taxon>Gammaproteobacteria</taxon>
        <taxon>Enterobacterales</taxon>
        <taxon>Enterobacteriaceae</taxon>
        <taxon>Cronobacter</taxon>
    </lineage>
</organism>
<name>A0ABP1WBP9_9ENTR</name>
<evidence type="ECO:0000313" key="2">
    <source>
        <dbReference type="Proteomes" id="UP000009342"/>
    </source>
</evidence>
<reference evidence="2" key="1">
    <citation type="journal article" date="2012" name="PLoS ONE">
        <title>Comparative analysis of genome sequences covering the seven cronobacter species.</title>
        <authorList>
            <person name="Joseph S."/>
            <person name="Desai P."/>
            <person name="Ji Y."/>
            <person name="Cummings C.A."/>
            <person name="Shih R."/>
            <person name="Degoricija L."/>
            <person name="Rico A."/>
            <person name="Brzoska P."/>
            <person name="Hamby S.E."/>
            <person name="Masood N."/>
            <person name="Hariri S."/>
            <person name="Sonbol H."/>
            <person name="Chuzhanova N."/>
            <person name="McClelland M."/>
            <person name="Furtado M.R."/>
            <person name="Forsythe S.J."/>
        </authorList>
    </citation>
    <scope>NUCLEOTIDE SEQUENCE [LARGE SCALE GENOMIC DNA]</scope>
    <source>
        <strain evidence="2">1210</strain>
    </source>
</reference>
<dbReference type="EMBL" id="CAKZ01000125">
    <property type="protein sequence ID" value="CCJ82056.1"/>
    <property type="molecule type" value="Genomic_DNA"/>
</dbReference>
<sequence>MSLPCIGVHNNTGTLLLFFSSLSQHIVATERNKQHQNELNNKWAI</sequence>
<protein>
    <submittedName>
        <fullName evidence="1">Uncharacterized protein</fullName>
    </submittedName>
</protein>
<evidence type="ECO:0000313" key="1">
    <source>
        <dbReference type="EMBL" id="CCJ82056.1"/>
    </source>
</evidence>
<comment type="caution">
    <text evidence="1">The sequence shown here is derived from an EMBL/GenBank/DDBJ whole genome shotgun (WGS) entry which is preliminary data.</text>
</comment>
<accession>A0ABP1WBP9</accession>
<proteinExistence type="predicted"/>
<keyword evidence="2" id="KW-1185">Reference proteome</keyword>
<gene>
    <name evidence="1" type="ORF">BN134_2815</name>
</gene>